<name>A0A397W239_9GLOM</name>
<dbReference type="Proteomes" id="UP000266673">
    <property type="component" value="Unassembled WGS sequence"/>
</dbReference>
<dbReference type="EMBL" id="QKWP01000102">
    <property type="protein sequence ID" value="RIB27339.1"/>
    <property type="molecule type" value="Genomic_DNA"/>
</dbReference>
<dbReference type="SUPFAM" id="SSF81901">
    <property type="entry name" value="HCP-like"/>
    <property type="match status" value="1"/>
</dbReference>
<comment type="caution">
    <text evidence="2">The sequence shown here is derived from an EMBL/GenBank/DDBJ whole genome shotgun (WGS) entry which is preliminary data.</text>
</comment>
<sequence length="280" mass="32944">MYDIGYNYQYGIGVEKDDYKAFIYYKKSADIGHADGAFNVGCFYQNGIKVEKNYWKAFIYYQKSADMGNIKGLFKTGLCYAFGIGVKENIVKAKLWFKKDEFLDNFRYVDNDDDEFFQYYVNKYFLQDFSDSFHLLRENRLYFSDHTRYKSYGKCTYCNKYNTSKSWCLACDPVETLKWTSGNKDIDDCIKEFQIKSISYENLVEWIQFNKLVNIKIIGKRGFGTIFSATWLDGKRKINLKSNGSYIQSREKSSIVALKTLSGSKEDPRFFKRRTICDVN</sequence>
<dbReference type="OrthoDB" id="2384430at2759"/>
<keyword evidence="3" id="KW-1185">Reference proteome</keyword>
<dbReference type="Gene3D" id="1.25.40.10">
    <property type="entry name" value="Tetratricopeptide repeat domain"/>
    <property type="match status" value="1"/>
</dbReference>
<proteinExistence type="inferred from homology"/>
<evidence type="ECO:0000313" key="2">
    <source>
        <dbReference type="EMBL" id="RIB27339.1"/>
    </source>
</evidence>
<protein>
    <recommendedName>
        <fullName evidence="4">Protein kinase domain-containing protein</fullName>
    </recommendedName>
</protein>
<dbReference type="STRING" id="44941.A0A397W239"/>
<comment type="similarity">
    <text evidence="1">Belongs to the sel-1 family.</text>
</comment>
<dbReference type="AlphaFoldDB" id="A0A397W239"/>
<evidence type="ECO:0000256" key="1">
    <source>
        <dbReference type="ARBA" id="ARBA00038101"/>
    </source>
</evidence>
<dbReference type="PANTHER" id="PTHR11102">
    <property type="entry name" value="SEL-1-LIKE PROTEIN"/>
    <property type="match status" value="1"/>
</dbReference>
<dbReference type="InterPro" id="IPR006597">
    <property type="entry name" value="Sel1-like"/>
</dbReference>
<dbReference type="PANTHER" id="PTHR11102:SF160">
    <property type="entry name" value="ERAD-ASSOCIATED E3 UBIQUITIN-PROTEIN LIGASE COMPONENT HRD3"/>
    <property type="match status" value="1"/>
</dbReference>
<evidence type="ECO:0000313" key="3">
    <source>
        <dbReference type="Proteomes" id="UP000266673"/>
    </source>
</evidence>
<dbReference type="Pfam" id="PF08238">
    <property type="entry name" value="Sel1"/>
    <property type="match status" value="3"/>
</dbReference>
<dbReference type="SMART" id="SM00671">
    <property type="entry name" value="SEL1"/>
    <property type="match status" value="3"/>
</dbReference>
<dbReference type="InterPro" id="IPR011990">
    <property type="entry name" value="TPR-like_helical_dom_sf"/>
</dbReference>
<evidence type="ECO:0008006" key="4">
    <source>
        <dbReference type="Google" id="ProtNLM"/>
    </source>
</evidence>
<organism evidence="2 3">
    <name type="scientific">Gigaspora rosea</name>
    <dbReference type="NCBI Taxonomy" id="44941"/>
    <lineage>
        <taxon>Eukaryota</taxon>
        <taxon>Fungi</taxon>
        <taxon>Fungi incertae sedis</taxon>
        <taxon>Mucoromycota</taxon>
        <taxon>Glomeromycotina</taxon>
        <taxon>Glomeromycetes</taxon>
        <taxon>Diversisporales</taxon>
        <taxon>Gigasporaceae</taxon>
        <taxon>Gigaspora</taxon>
    </lineage>
</organism>
<dbReference type="InterPro" id="IPR050767">
    <property type="entry name" value="Sel1_AlgK"/>
</dbReference>
<gene>
    <name evidence="2" type="ORF">C2G38_22616</name>
</gene>
<reference evidence="2 3" key="1">
    <citation type="submission" date="2018-06" db="EMBL/GenBank/DDBJ databases">
        <title>Comparative genomics reveals the genomic features of Rhizophagus irregularis, R. cerebriforme, R. diaphanum and Gigaspora rosea, and their symbiotic lifestyle signature.</title>
        <authorList>
            <person name="Morin E."/>
            <person name="San Clemente H."/>
            <person name="Chen E.C.H."/>
            <person name="De La Providencia I."/>
            <person name="Hainaut M."/>
            <person name="Kuo A."/>
            <person name="Kohler A."/>
            <person name="Murat C."/>
            <person name="Tang N."/>
            <person name="Roy S."/>
            <person name="Loubradou J."/>
            <person name="Henrissat B."/>
            <person name="Grigoriev I.V."/>
            <person name="Corradi N."/>
            <person name="Roux C."/>
            <person name="Martin F.M."/>
        </authorList>
    </citation>
    <scope>NUCLEOTIDE SEQUENCE [LARGE SCALE GENOMIC DNA]</scope>
    <source>
        <strain evidence="2 3">DAOM 194757</strain>
    </source>
</reference>
<accession>A0A397W239</accession>